<dbReference type="AlphaFoldDB" id="A0AAE9ZY72"/>
<evidence type="ECO:0000256" key="2">
    <source>
        <dbReference type="ARBA" id="ARBA00009749"/>
    </source>
</evidence>
<dbReference type="PANTHER" id="PTHR41394:SF5">
    <property type="entry name" value="SLC41A_MGTE INTEGRAL MEMBRANE DOMAIN-CONTAINING PROTEIN"/>
    <property type="match status" value="1"/>
</dbReference>
<protein>
    <recommendedName>
        <fullName evidence="9">Magnesium transporter MgtE</fullName>
    </recommendedName>
</protein>
<evidence type="ECO:0000256" key="9">
    <source>
        <dbReference type="RuleBase" id="RU362011"/>
    </source>
</evidence>
<feature type="transmembrane region" description="Helical" evidence="9">
    <location>
        <begin position="313"/>
        <end position="339"/>
    </location>
</feature>
<dbReference type="GO" id="GO:0005886">
    <property type="term" value="C:plasma membrane"/>
    <property type="evidence" value="ECO:0007669"/>
    <property type="project" value="UniProtKB-SubCell"/>
</dbReference>
<evidence type="ECO:0000256" key="1">
    <source>
        <dbReference type="ARBA" id="ARBA00004141"/>
    </source>
</evidence>
<keyword evidence="3 9" id="KW-0813">Transport</keyword>
<gene>
    <name evidence="11" type="primary">mgtE</name>
    <name evidence="11" type="ORF">PXH66_00715</name>
</gene>
<dbReference type="SMART" id="SM00116">
    <property type="entry name" value="CBS"/>
    <property type="match status" value="2"/>
</dbReference>
<sequence length="452" mass="48830">MTEPDEMIDRLEELIDARDASGASALLEALPAVEQSRFIDRLDDDTQEDLMMLVTPEQAASLLEKMPEAQAEDILDGLAPERAADIMEELDSDAVADLLGTLEDDEAEAILHEMEPEEAADARELLAYDEDTAGGLMRSEFLAYPLDATVGSVTEDMRSNAETYTDYDVQYAYIVDADERPVGVLRLRDLLLSTPATPVTKIMLPRPLVVHHAMELDELAQLFDDKGFVGLPVVDDEKKLVGVVMRKSVREAAADDVAEDFLKVSGLGGREELRSMPLVVRSRRRLSWLSINILLNVLAASVIAAYQDTLAQVIALAVFLPIISDMSGCSGSQAVAVSIRELALGLVRPVEMMRVLGKEMALGCINGLALGALLAVVALLWKGNPWLGAVVGGALMVNTIVAVSLGGLIPLALKRFDFDPALASGPILTTVTDMCGFFFVLSLATMLLPHLV</sequence>
<dbReference type="InterPro" id="IPR036739">
    <property type="entry name" value="SLC41_membr_dom_sf"/>
</dbReference>
<dbReference type="Pfam" id="PF03448">
    <property type="entry name" value="MgtE_N"/>
    <property type="match status" value="1"/>
</dbReference>
<dbReference type="PANTHER" id="PTHR41394">
    <property type="entry name" value="MAGNESIUM TRANSPORTER MGTE"/>
    <property type="match status" value="1"/>
</dbReference>
<dbReference type="Proteomes" id="UP001218638">
    <property type="component" value="Chromosome"/>
</dbReference>
<organism evidence="11 12">
    <name type="scientific">Synoicihabitans lomoniglobus</name>
    <dbReference type="NCBI Taxonomy" id="2909285"/>
    <lineage>
        <taxon>Bacteria</taxon>
        <taxon>Pseudomonadati</taxon>
        <taxon>Verrucomicrobiota</taxon>
        <taxon>Opitutia</taxon>
        <taxon>Opitutales</taxon>
        <taxon>Opitutaceae</taxon>
        <taxon>Synoicihabitans</taxon>
    </lineage>
</organism>
<dbReference type="SUPFAM" id="SSF54631">
    <property type="entry name" value="CBS-domain pair"/>
    <property type="match status" value="1"/>
</dbReference>
<evidence type="ECO:0000256" key="7">
    <source>
        <dbReference type="ARBA" id="ARBA00023136"/>
    </source>
</evidence>
<keyword evidence="9" id="KW-1003">Cell membrane</keyword>
<feature type="transmembrane region" description="Helical" evidence="9">
    <location>
        <begin position="360"/>
        <end position="381"/>
    </location>
</feature>
<dbReference type="Pfam" id="PF01769">
    <property type="entry name" value="MgtE"/>
    <property type="match status" value="1"/>
</dbReference>
<dbReference type="SMART" id="SM00924">
    <property type="entry name" value="MgtE_N"/>
    <property type="match status" value="1"/>
</dbReference>
<dbReference type="KEGG" id="slom:PXH66_00715"/>
<feature type="transmembrane region" description="Helical" evidence="9">
    <location>
        <begin position="286"/>
        <end position="307"/>
    </location>
</feature>
<dbReference type="Pfam" id="PF00571">
    <property type="entry name" value="CBS"/>
    <property type="match status" value="2"/>
</dbReference>
<keyword evidence="9" id="KW-0479">Metal-binding</keyword>
<dbReference type="SUPFAM" id="SSF158791">
    <property type="entry name" value="MgtE N-terminal domain-like"/>
    <property type="match status" value="1"/>
</dbReference>
<dbReference type="RefSeq" id="WP_330929316.1">
    <property type="nucleotide sequence ID" value="NZ_CP119075.1"/>
</dbReference>
<reference evidence="11" key="1">
    <citation type="submission" date="2023-03" db="EMBL/GenBank/DDBJ databases">
        <title>Lomoglobus Profundus gen. nov., sp. nov., a novel member of the phylum Verrucomicrobia, isolated from deep-marine sediment of South China Sea.</title>
        <authorList>
            <person name="Ahmad T."/>
            <person name="Ishaq S.E."/>
            <person name="Wang F."/>
        </authorList>
    </citation>
    <scope>NUCLEOTIDE SEQUENCE</scope>
    <source>
        <strain evidence="11">LMO-M01</strain>
    </source>
</reference>
<dbReference type="InterPro" id="IPR006669">
    <property type="entry name" value="MgtE_transporter"/>
</dbReference>
<dbReference type="InterPro" id="IPR038076">
    <property type="entry name" value="MgtE_N_sf"/>
</dbReference>
<dbReference type="Gene3D" id="3.10.580.10">
    <property type="entry name" value="CBS-domain"/>
    <property type="match status" value="1"/>
</dbReference>
<keyword evidence="12" id="KW-1185">Reference proteome</keyword>
<feature type="transmembrane region" description="Helical" evidence="9">
    <location>
        <begin position="387"/>
        <end position="413"/>
    </location>
</feature>
<dbReference type="Gene3D" id="1.25.60.10">
    <property type="entry name" value="MgtE N-terminal domain-like"/>
    <property type="match status" value="1"/>
</dbReference>
<feature type="transmembrane region" description="Helical" evidence="9">
    <location>
        <begin position="425"/>
        <end position="448"/>
    </location>
</feature>
<accession>A0AAE9ZY72</accession>
<evidence type="ECO:0000256" key="4">
    <source>
        <dbReference type="ARBA" id="ARBA00022692"/>
    </source>
</evidence>
<name>A0AAE9ZY72_9BACT</name>
<keyword evidence="8" id="KW-0129">CBS domain</keyword>
<evidence type="ECO:0000259" key="10">
    <source>
        <dbReference type="PROSITE" id="PS51371"/>
    </source>
</evidence>
<feature type="domain" description="CBS" evidence="10">
    <location>
        <begin position="137"/>
        <end position="202"/>
    </location>
</feature>
<keyword evidence="5 9" id="KW-0460">Magnesium</keyword>
<dbReference type="CDD" id="cd04606">
    <property type="entry name" value="CBS_pair_Mg_transporter"/>
    <property type="match status" value="1"/>
</dbReference>
<keyword evidence="7 9" id="KW-0472">Membrane</keyword>
<evidence type="ECO:0000313" key="11">
    <source>
        <dbReference type="EMBL" id="WED65369.1"/>
    </source>
</evidence>
<evidence type="ECO:0000256" key="3">
    <source>
        <dbReference type="ARBA" id="ARBA00022448"/>
    </source>
</evidence>
<dbReference type="EMBL" id="CP119075">
    <property type="protein sequence ID" value="WED65369.1"/>
    <property type="molecule type" value="Genomic_DNA"/>
</dbReference>
<comment type="similarity">
    <text evidence="2 9">Belongs to the SLC41A transporter family.</text>
</comment>
<comment type="function">
    <text evidence="9">Acts as a magnesium transporter.</text>
</comment>
<dbReference type="GO" id="GO:0046872">
    <property type="term" value="F:metal ion binding"/>
    <property type="evidence" value="ECO:0007669"/>
    <property type="project" value="UniProtKB-KW"/>
</dbReference>
<dbReference type="InterPro" id="IPR046342">
    <property type="entry name" value="CBS_dom_sf"/>
</dbReference>
<dbReference type="InterPro" id="IPR006667">
    <property type="entry name" value="SLC41_membr_dom"/>
</dbReference>
<evidence type="ECO:0000313" key="12">
    <source>
        <dbReference type="Proteomes" id="UP001218638"/>
    </source>
</evidence>
<dbReference type="InterPro" id="IPR006668">
    <property type="entry name" value="Mg_transptr_MgtE_intracell_dom"/>
</dbReference>
<comment type="subunit">
    <text evidence="9">Homodimer.</text>
</comment>
<dbReference type="SUPFAM" id="SSF161093">
    <property type="entry name" value="MgtE membrane domain-like"/>
    <property type="match status" value="1"/>
</dbReference>
<comment type="subcellular location">
    <subcellularLocation>
        <location evidence="9">Cell membrane</location>
        <topology evidence="9">Multi-pass membrane protein</topology>
    </subcellularLocation>
    <subcellularLocation>
        <location evidence="1">Membrane</location>
        <topology evidence="1">Multi-pass membrane protein</topology>
    </subcellularLocation>
</comment>
<dbReference type="Gene3D" id="1.10.357.20">
    <property type="entry name" value="SLC41 divalent cation transporters, integral membrane domain"/>
    <property type="match status" value="1"/>
</dbReference>
<keyword evidence="4 9" id="KW-0812">Transmembrane</keyword>
<dbReference type="InterPro" id="IPR000644">
    <property type="entry name" value="CBS_dom"/>
</dbReference>
<dbReference type="GO" id="GO:0015095">
    <property type="term" value="F:magnesium ion transmembrane transporter activity"/>
    <property type="evidence" value="ECO:0007669"/>
    <property type="project" value="UniProtKB-UniRule"/>
</dbReference>
<dbReference type="NCBIfam" id="TIGR00400">
    <property type="entry name" value="mgtE"/>
    <property type="match status" value="1"/>
</dbReference>
<feature type="domain" description="CBS" evidence="10">
    <location>
        <begin position="203"/>
        <end position="259"/>
    </location>
</feature>
<evidence type="ECO:0000256" key="5">
    <source>
        <dbReference type="ARBA" id="ARBA00022842"/>
    </source>
</evidence>
<keyword evidence="6 9" id="KW-1133">Transmembrane helix</keyword>
<evidence type="ECO:0000256" key="8">
    <source>
        <dbReference type="PROSITE-ProRule" id="PRU00703"/>
    </source>
</evidence>
<dbReference type="PROSITE" id="PS51371">
    <property type="entry name" value="CBS"/>
    <property type="match status" value="2"/>
</dbReference>
<proteinExistence type="inferred from homology"/>
<evidence type="ECO:0000256" key="6">
    <source>
        <dbReference type="ARBA" id="ARBA00022989"/>
    </source>
</evidence>